<accession>E1RK53</accession>
<name>E1RK53_METP4</name>
<dbReference type="STRING" id="679926.Mpet_1009"/>
<dbReference type="GO" id="GO:0016887">
    <property type="term" value="F:ATP hydrolysis activity"/>
    <property type="evidence" value="ECO:0007669"/>
    <property type="project" value="InterPro"/>
</dbReference>
<dbReference type="PANTHER" id="PTHR43581">
    <property type="entry name" value="ATP/GTP PHOSPHATASE"/>
    <property type="match status" value="1"/>
</dbReference>
<dbReference type="SUPFAM" id="SSF52540">
    <property type="entry name" value="P-loop containing nucleoside triphosphate hydrolases"/>
    <property type="match status" value="1"/>
</dbReference>
<dbReference type="AlphaFoldDB" id="E1RK53"/>
<keyword evidence="2" id="KW-0067">ATP-binding</keyword>
<dbReference type="eggNOG" id="arCOG05410">
    <property type="taxonomic scope" value="Archaea"/>
</dbReference>
<dbReference type="Proteomes" id="UP000006565">
    <property type="component" value="Chromosome"/>
</dbReference>
<dbReference type="RefSeq" id="WP_013328954.1">
    <property type="nucleotide sequence ID" value="NC_014507.1"/>
</dbReference>
<reference evidence="2 3" key="1">
    <citation type="journal article" date="2010" name="Stand. Genomic Sci.">
        <title>Complete genome sequence of Methanoplanus petrolearius type strain (SEBR 4847).</title>
        <authorList>
            <person name="Brambilla E."/>
            <person name="Djao O.D."/>
            <person name="Daligault H."/>
            <person name="Lapidus A."/>
            <person name="Lucas S."/>
            <person name="Hammon N."/>
            <person name="Nolan M."/>
            <person name="Tice H."/>
            <person name="Cheng J.F."/>
            <person name="Han C."/>
            <person name="Tapia R."/>
            <person name="Goodwin L."/>
            <person name="Pitluck S."/>
            <person name="Liolios K."/>
            <person name="Ivanova N."/>
            <person name="Mavromatis K."/>
            <person name="Mikhailova N."/>
            <person name="Pati A."/>
            <person name="Chen A."/>
            <person name="Palaniappan K."/>
            <person name="Land M."/>
            <person name="Hauser L."/>
            <person name="Chang Y.J."/>
            <person name="Jeffries C.D."/>
            <person name="Rohde M."/>
            <person name="Spring S."/>
            <person name="Sikorski J."/>
            <person name="Goker M."/>
            <person name="Woyke T."/>
            <person name="Bristow J."/>
            <person name="Eisen J.A."/>
            <person name="Markowitz V."/>
            <person name="Hugenholtz P."/>
            <person name="Kyrpides N.C."/>
            <person name="Klenk H.P."/>
        </authorList>
    </citation>
    <scope>NUCLEOTIDE SEQUENCE [LARGE SCALE GENOMIC DNA]</scope>
    <source>
        <strain evidence="3">DSM 11571 / OCM 486 / SEBR 4847</strain>
    </source>
</reference>
<dbReference type="Pfam" id="PF13304">
    <property type="entry name" value="AAA_21"/>
    <property type="match status" value="1"/>
</dbReference>
<dbReference type="Gene3D" id="3.40.50.300">
    <property type="entry name" value="P-loop containing nucleotide triphosphate hydrolases"/>
    <property type="match status" value="1"/>
</dbReference>
<dbReference type="GO" id="GO:0005524">
    <property type="term" value="F:ATP binding"/>
    <property type="evidence" value="ECO:0007669"/>
    <property type="project" value="UniProtKB-KW"/>
</dbReference>
<feature type="domain" description="ATPase AAA-type core" evidence="1">
    <location>
        <begin position="491"/>
        <end position="566"/>
    </location>
</feature>
<keyword evidence="2" id="KW-0547">Nucleotide-binding</keyword>
<dbReference type="EMBL" id="CP002117">
    <property type="protein sequence ID" value="ADN35776.1"/>
    <property type="molecule type" value="Genomic_DNA"/>
</dbReference>
<dbReference type="InterPro" id="IPR051396">
    <property type="entry name" value="Bact_Antivir_Def_Nuclease"/>
</dbReference>
<keyword evidence="3" id="KW-1185">Reference proteome</keyword>
<proteinExistence type="predicted"/>
<gene>
    <name evidence="2" type="ordered locus">Mpet_1009</name>
</gene>
<dbReference type="PANTHER" id="PTHR43581:SF2">
    <property type="entry name" value="EXCINUCLEASE ATPASE SUBUNIT"/>
    <property type="match status" value="1"/>
</dbReference>
<evidence type="ECO:0000313" key="2">
    <source>
        <dbReference type="EMBL" id="ADN35776.1"/>
    </source>
</evidence>
<sequence length="583" mass="66328">MALKTLVITPAGEEKIWDRDRNLDLTRQVKAEYAFTGRFAERCREYSKKFYPDDRVILSPRYGFVLPHEEIKNYEGDTFAGSGIEYDTIEINAESDGLLNYERVIFLGSDKLHSEYVNVISKVFADKWVEYPLSDSESIEEMLGRLTDAITRDMPLRFNRIKPLEIEIFGLFGKFDYRIPLENPGNISIITAPNGYGKTTILRLLRAVFVGNLGEIRDIPFKALKILFGITGTVSEPEKMTTLIIEKCLGELQGKKLPVGDLWSLNFRLEKSGNSVLEYTVNPDNFDEAETSWELSRIIPPVPVKLISAQRLWQNAESDILREGDLLASHAGGIRRSYELTVLNYSDDIRMRIQAMLNDYAASAQELDSTYPERFMDLCQELDNGVLPGAQQIIEKLSKIRLEQKKLREVGFLSYEPGEWQDNFITGEDIEGDTGILAALQLYAEDIEKKCLIFGDLERKIDLLIMIINSLFLNLSFEIRADKGFNFMVADNEPVAPEKLSSGEQNQLVMYYDLIFSTDPGTLVLVDEPEISLHIVWQRLYLEFIRKITSITGSGFLIATHSPQLIHTNWDCTVDLSGEGVDE</sequence>
<evidence type="ECO:0000313" key="3">
    <source>
        <dbReference type="Proteomes" id="UP000006565"/>
    </source>
</evidence>
<protein>
    <submittedName>
        <fullName evidence="2">ATP-binding protein involved in virulence</fullName>
    </submittedName>
</protein>
<dbReference type="InterPro" id="IPR003959">
    <property type="entry name" value="ATPase_AAA_core"/>
</dbReference>
<dbReference type="GeneID" id="9743473"/>
<dbReference type="OrthoDB" id="108929at2157"/>
<dbReference type="InterPro" id="IPR027417">
    <property type="entry name" value="P-loop_NTPase"/>
</dbReference>
<dbReference type="KEGG" id="mpi:Mpet_1009"/>
<dbReference type="HOGENOM" id="CLU_033692_0_0_2"/>
<organism evidence="2 3">
    <name type="scientific">Methanolacinia petrolearia (strain DSM 11571 / OCM 486 / SEBR 4847)</name>
    <name type="common">Methanoplanus petrolearius</name>
    <dbReference type="NCBI Taxonomy" id="679926"/>
    <lineage>
        <taxon>Archaea</taxon>
        <taxon>Methanobacteriati</taxon>
        <taxon>Methanobacteriota</taxon>
        <taxon>Stenosarchaea group</taxon>
        <taxon>Methanomicrobia</taxon>
        <taxon>Methanomicrobiales</taxon>
        <taxon>Methanomicrobiaceae</taxon>
        <taxon>Methanolacinia</taxon>
    </lineage>
</organism>
<evidence type="ECO:0000259" key="1">
    <source>
        <dbReference type="Pfam" id="PF13304"/>
    </source>
</evidence>